<reference evidence="3 4" key="1">
    <citation type="submission" date="2007-10" db="EMBL/GenBank/DDBJ databases">
        <title>Complete sequence of Caldivirga maquilingensis IC-167.</title>
        <authorList>
            <consortium name="US DOE Joint Genome Institute"/>
            <person name="Copeland A."/>
            <person name="Lucas S."/>
            <person name="Lapidus A."/>
            <person name="Barry K."/>
            <person name="Glavina del Rio T."/>
            <person name="Dalin E."/>
            <person name="Tice H."/>
            <person name="Pitluck S."/>
            <person name="Saunders E."/>
            <person name="Brettin T."/>
            <person name="Bruce D."/>
            <person name="Detter J.C."/>
            <person name="Han C."/>
            <person name="Schmutz J."/>
            <person name="Larimer F."/>
            <person name="Land M."/>
            <person name="Hauser L."/>
            <person name="Kyrpides N."/>
            <person name="Ivanova N."/>
            <person name="Biddle J.F."/>
            <person name="Zhang Z."/>
            <person name="Fitz-Gibbon S.T."/>
            <person name="Lowe T.M."/>
            <person name="Saltikov C."/>
            <person name="House C.H."/>
            <person name="Richardson P."/>
        </authorList>
    </citation>
    <scope>NUCLEOTIDE SEQUENCE [LARGE SCALE GENOMIC DNA]</scope>
    <source>
        <strain evidence="4">ATCC 700844 / DSM 13496 / JCM 10307 / IC-167</strain>
    </source>
</reference>
<gene>
    <name evidence="3" type="ordered locus">Cmaq_1948</name>
</gene>
<keyword evidence="1" id="KW-0472">Membrane</keyword>
<keyword evidence="1" id="KW-0812">Transmembrane</keyword>
<keyword evidence="4" id="KW-1185">Reference proteome</keyword>
<accession>A8MBN1</accession>
<feature type="domain" description="N-acetyltransferase" evidence="2">
    <location>
        <begin position="149"/>
        <end position="285"/>
    </location>
</feature>
<name>A8MBN1_CALMQ</name>
<evidence type="ECO:0000313" key="3">
    <source>
        <dbReference type="EMBL" id="ABW02764.1"/>
    </source>
</evidence>
<sequence length="285" mass="32281">MFTLMSVDALKVINYLNMLNTGLMQVFMLSLFNALNRSLLSVLKRHYLENPIQYVYLMYNILYYPEYTELYLNLSGSRITGYVLLWRGYVSSMHVFGNVDEIPIDVRSLGSVVIHALTKQEVVMNLIKGLSMNGGVEVSRLLTMVCSSDTFREYSRHSVRRLNLRDVDEFTGIIKMSKAEAEARLTSPHWHYYGAFKGNRLVSLGGTYIKLPELWVIGDVVTLPEYRNMGLAKSVVSAIVKDALASGAMAMLHVDEDNEPALRAYRSIGFQAVQESLLIKHSPHL</sequence>
<dbReference type="Gene3D" id="3.40.630.30">
    <property type="match status" value="1"/>
</dbReference>
<dbReference type="GO" id="GO:0016747">
    <property type="term" value="F:acyltransferase activity, transferring groups other than amino-acyl groups"/>
    <property type="evidence" value="ECO:0007669"/>
    <property type="project" value="InterPro"/>
</dbReference>
<dbReference type="Proteomes" id="UP000001137">
    <property type="component" value="Chromosome"/>
</dbReference>
<dbReference type="CDD" id="cd04301">
    <property type="entry name" value="NAT_SF"/>
    <property type="match status" value="1"/>
</dbReference>
<evidence type="ECO:0000313" key="4">
    <source>
        <dbReference type="Proteomes" id="UP000001137"/>
    </source>
</evidence>
<dbReference type="STRING" id="397948.Cmaq_1948"/>
<dbReference type="KEGG" id="cma:Cmaq_1948"/>
<dbReference type="EMBL" id="CP000852">
    <property type="protein sequence ID" value="ABW02764.1"/>
    <property type="molecule type" value="Genomic_DNA"/>
</dbReference>
<evidence type="ECO:0000259" key="2">
    <source>
        <dbReference type="PROSITE" id="PS51186"/>
    </source>
</evidence>
<dbReference type="eggNOG" id="arCOG00828">
    <property type="taxonomic scope" value="Archaea"/>
</dbReference>
<dbReference type="InterPro" id="IPR016181">
    <property type="entry name" value="Acyl_CoA_acyltransferase"/>
</dbReference>
<dbReference type="HOGENOM" id="CLU_1140578_0_0_2"/>
<dbReference type="SUPFAM" id="SSF55729">
    <property type="entry name" value="Acyl-CoA N-acyltransferases (Nat)"/>
    <property type="match status" value="1"/>
</dbReference>
<organism evidence="3 4">
    <name type="scientific">Caldivirga maquilingensis (strain ATCC 700844 / DSM 13496 / JCM 10307 / IC-167)</name>
    <dbReference type="NCBI Taxonomy" id="397948"/>
    <lineage>
        <taxon>Archaea</taxon>
        <taxon>Thermoproteota</taxon>
        <taxon>Thermoprotei</taxon>
        <taxon>Thermoproteales</taxon>
        <taxon>Thermoproteaceae</taxon>
        <taxon>Caldivirga</taxon>
    </lineage>
</organism>
<dbReference type="AlphaFoldDB" id="A8MBN1"/>
<dbReference type="Pfam" id="PF00583">
    <property type="entry name" value="Acetyltransf_1"/>
    <property type="match status" value="1"/>
</dbReference>
<dbReference type="InterPro" id="IPR000182">
    <property type="entry name" value="GNAT_dom"/>
</dbReference>
<protein>
    <submittedName>
        <fullName evidence="3">GCN5-related N-acetyltransferase</fullName>
    </submittedName>
</protein>
<dbReference type="PROSITE" id="PS51186">
    <property type="entry name" value="GNAT"/>
    <property type="match status" value="1"/>
</dbReference>
<feature type="transmembrane region" description="Helical" evidence="1">
    <location>
        <begin position="12"/>
        <end position="35"/>
    </location>
</feature>
<proteinExistence type="predicted"/>
<evidence type="ECO:0000256" key="1">
    <source>
        <dbReference type="SAM" id="Phobius"/>
    </source>
</evidence>
<keyword evidence="3" id="KW-0808">Transferase</keyword>
<keyword evidence="1" id="KW-1133">Transmembrane helix</keyword>